<evidence type="ECO:0000313" key="1">
    <source>
        <dbReference type="EMBL" id="KMO40581.1"/>
    </source>
</evidence>
<dbReference type="Proteomes" id="UP000035929">
    <property type="component" value="Unassembled WGS sequence"/>
</dbReference>
<dbReference type="AlphaFoldDB" id="A0A0J6VN30"/>
<dbReference type="EMBL" id="LABX01000018">
    <property type="protein sequence ID" value="KMO40581.1"/>
    <property type="molecule type" value="Genomic_DNA"/>
</dbReference>
<protein>
    <recommendedName>
        <fullName evidence="3">(2Fe-2S) ferredoxin domain-containing protein</fullName>
    </recommendedName>
</protein>
<dbReference type="PATRIC" id="fig|270351.6.peg.2317"/>
<gene>
    <name evidence="1" type="ORF">VP06_02495</name>
</gene>
<organism evidence="1 2">
    <name type="scientific">Methylobacterium aquaticum</name>
    <dbReference type="NCBI Taxonomy" id="270351"/>
    <lineage>
        <taxon>Bacteria</taxon>
        <taxon>Pseudomonadati</taxon>
        <taxon>Pseudomonadota</taxon>
        <taxon>Alphaproteobacteria</taxon>
        <taxon>Hyphomicrobiales</taxon>
        <taxon>Methylobacteriaceae</taxon>
        <taxon>Methylobacterium</taxon>
    </lineage>
</organism>
<evidence type="ECO:0008006" key="3">
    <source>
        <dbReference type="Google" id="ProtNLM"/>
    </source>
</evidence>
<accession>A0A0J6VN30</accession>
<name>A0A0J6VN30_9HYPH</name>
<reference evidence="1 2" key="1">
    <citation type="submission" date="2015-03" db="EMBL/GenBank/DDBJ databases">
        <title>Genome sequencing of Methylobacterium aquaticum DSM16371 type strain.</title>
        <authorList>
            <person name="Chaudhry V."/>
            <person name="Patil P.B."/>
        </authorList>
    </citation>
    <scope>NUCLEOTIDE SEQUENCE [LARGE SCALE GENOMIC DNA]</scope>
    <source>
        <strain evidence="1 2">DSM 16371</strain>
    </source>
</reference>
<comment type="caution">
    <text evidence="1">The sequence shown here is derived from an EMBL/GenBank/DDBJ whole genome shotgun (WGS) entry which is preliminary data.</text>
</comment>
<dbReference type="CDD" id="cd02980">
    <property type="entry name" value="TRX_Fd_family"/>
    <property type="match status" value="1"/>
</dbReference>
<evidence type="ECO:0000313" key="2">
    <source>
        <dbReference type="Proteomes" id="UP000035929"/>
    </source>
</evidence>
<proteinExistence type="predicted"/>
<sequence length="138" mass="14378">MHPYHPRFNSGFGLGDEAGDRNTVSKAEVTKRGPAKAAAAPFAEIVMLCAKCAKRQGVGAKAVRGGLKRALKAGHRGRKVRVVETGCLGLCPKRSLTLATAGSLGEGRLLVLDPALEPEAMLDALLPARRGQEPGGTP</sequence>